<dbReference type="FunFam" id="1.10.30.10:FF:000003">
    <property type="entry name" value="Putative transcription factor SOX-6"/>
    <property type="match status" value="1"/>
</dbReference>
<feature type="DNA-binding region" description="HMG box" evidence="5">
    <location>
        <begin position="539"/>
        <end position="607"/>
    </location>
</feature>
<name>A0A813P6J8_9BILA</name>
<dbReference type="GO" id="GO:0005634">
    <property type="term" value="C:nucleus"/>
    <property type="evidence" value="ECO:0007669"/>
    <property type="project" value="UniProtKB-UniRule"/>
</dbReference>
<reference evidence="8" key="1">
    <citation type="submission" date="2021-02" db="EMBL/GenBank/DDBJ databases">
        <authorList>
            <person name="Nowell W R."/>
        </authorList>
    </citation>
    <scope>NUCLEOTIDE SEQUENCE</scope>
</reference>
<dbReference type="SMART" id="SM00398">
    <property type="entry name" value="HMG"/>
    <property type="match status" value="1"/>
</dbReference>
<evidence type="ECO:0000313" key="10">
    <source>
        <dbReference type="Proteomes" id="UP000663829"/>
    </source>
</evidence>
<evidence type="ECO:0000259" key="7">
    <source>
        <dbReference type="PROSITE" id="PS50118"/>
    </source>
</evidence>
<sequence>MYVKVPSVSLYCTIDRVTNSMSIKRKIDSHCQPMSTPTKKLIINGVNGDNEHILESSNNHNHIKNELIISTDKQQDVFYPKSKKQRVLSSSGRARSYSLSPSPTTVSNGNANHTSDSCPTSPTTQDISINNGANHSHSPKQHKTNFYTQLLSSSGNNVCLISSQLKAETSSHSYTIPNDLVQINSSTSKFFPNNSNNEQHGEINDDECNPTTPTTMTPDTTSPITECQSEESDCLLNDKDGKVNKINKRKSSTRYNNKRLYSHDDSFNNTNNHITQLQLPSAAATSVPTASMNATIILNLIRPLLQGKADTSVSTRHHKQQQPNDDHPLNLTKPKSMKSNRLNNRQTSTNSETSNSNSPSPLVNNASTANSNNNVFSPFLYNNPLLAAFAAQSPPPHLSSYLGLSKLSADCNLKQNNDNNIKGNHSAMRLLNPAFLAGLSMYNFNVPDSVSSSNTGHSSATIIGTNSISPSSSQHQSSNNLTAALNTGVQHIKHHSPHPHHNNEIYDSKEKYVTMENEPSIADRVRRSDRHVSDNDQHIKRPMNAFMVWAREERRKILKACPDMHNSSISKILGARWKAMTNEEKQPYYEEQSRLSKVHMEKYPDYRYRPRPKRTCVIDGKKLRWSEYKQMLKQRKRCQFSEIGGSLPYLAMKDEDESSSDSQCSQKALLFAD</sequence>
<evidence type="ECO:0000256" key="5">
    <source>
        <dbReference type="PROSITE-ProRule" id="PRU00267"/>
    </source>
</evidence>
<dbReference type="SUPFAM" id="SSF47095">
    <property type="entry name" value="HMG-box"/>
    <property type="match status" value="1"/>
</dbReference>
<dbReference type="GO" id="GO:0045165">
    <property type="term" value="P:cell fate commitment"/>
    <property type="evidence" value="ECO:0007669"/>
    <property type="project" value="TreeGrafter"/>
</dbReference>
<dbReference type="CDD" id="cd22042">
    <property type="entry name" value="HMG-box_EGL13-like"/>
    <property type="match status" value="1"/>
</dbReference>
<feature type="region of interest" description="Disordered" evidence="6">
    <location>
        <begin position="654"/>
        <end position="673"/>
    </location>
</feature>
<dbReference type="PANTHER" id="PTHR45789">
    <property type="entry name" value="FI18025P1"/>
    <property type="match status" value="1"/>
</dbReference>
<protein>
    <recommendedName>
        <fullName evidence="7">HMG box domain-containing protein</fullName>
    </recommendedName>
</protein>
<dbReference type="Proteomes" id="UP000681722">
    <property type="component" value="Unassembled WGS sequence"/>
</dbReference>
<dbReference type="PANTHER" id="PTHR45789:SF2">
    <property type="entry name" value="FI18025P1"/>
    <property type="match status" value="1"/>
</dbReference>
<dbReference type="EMBL" id="CAJNOQ010000043">
    <property type="protein sequence ID" value="CAF0746121.1"/>
    <property type="molecule type" value="Genomic_DNA"/>
</dbReference>
<feature type="domain" description="HMG box" evidence="7">
    <location>
        <begin position="539"/>
        <end position="607"/>
    </location>
</feature>
<feature type="compositionally biased region" description="Polar residues" evidence="6">
    <location>
        <begin position="337"/>
        <end position="346"/>
    </location>
</feature>
<dbReference type="Pfam" id="PF00505">
    <property type="entry name" value="HMG_box"/>
    <property type="match status" value="1"/>
</dbReference>
<keyword evidence="3" id="KW-0804">Transcription</keyword>
<dbReference type="InterPro" id="IPR051356">
    <property type="entry name" value="SOX/SOX-like_TF"/>
</dbReference>
<dbReference type="Gene3D" id="1.10.30.10">
    <property type="entry name" value="High mobility group box domain"/>
    <property type="match status" value="1"/>
</dbReference>
<dbReference type="PROSITE" id="PS50118">
    <property type="entry name" value="HMG_BOX_2"/>
    <property type="match status" value="1"/>
</dbReference>
<comment type="caution">
    <text evidence="8">The sequence shown here is derived from an EMBL/GenBank/DDBJ whole genome shotgun (WGS) entry which is preliminary data.</text>
</comment>
<proteinExistence type="predicted"/>
<dbReference type="Proteomes" id="UP000663829">
    <property type="component" value="Unassembled WGS sequence"/>
</dbReference>
<accession>A0A813P6J8</accession>
<keyword evidence="4 5" id="KW-0539">Nucleus</keyword>
<evidence type="ECO:0000313" key="8">
    <source>
        <dbReference type="EMBL" id="CAF0746121.1"/>
    </source>
</evidence>
<evidence type="ECO:0000256" key="3">
    <source>
        <dbReference type="ARBA" id="ARBA00023163"/>
    </source>
</evidence>
<feature type="region of interest" description="Disordered" evidence="6">
    <location>
        <begin position="309"/>
        <end position="369"/>
    </location>
</feature>
<dbReference type="GO" id="GO:0000978">
    <property type="term" value="F:RNA polymerase II cis-regulatory region sequence-specific DNA binding"/>
    <property type="evidence" value="ECO:0007669"/>
    <property type="project" value="TreeGrafter"/>
</dbReference>
<dbReference type="GO" id="GO:0000981">
    <property type="term" value="F:DNA-binding transcription factor activity, RNA polymerase II-specific"/>
    <property type="evidence" value="ECO:0007669"/>
    <property type="project" value="TreeGrafter"/>
</dbReference>
<evidence type="ECO:0000313" key="9">
    <source>
        <dbReference type="EMBL" id="CAF3524882.1"/>
    </source>
</evidence>
<keyword evidence="10" id="KW-1185">Reference proteome</keyword>
<dbReference type="OrthoDB" id="6247875at2759"/>
<feature type="compositionally biased region" description="Low complexity" evidence="6">
    <location>
        <begin position="347"/>
        <end position="369"/>
    </location>
</feature>
<evidence type="ECO:0000256" key="6">
    <source>
        <dbReference type="SAM" id="MobiDB-lite"/>
    </source>
</evidence>
<organism evidence="8 10">
    <name type="scientific">Didymodactylos carnosus</name>
    <dbReference type="NCBI Taxonomy" id="1234261"/>
    <lineage>
        <taxon>Eukaryota</taxon>
        <taxon>Metazoa</taxon>
        <taxon>Spiralia</taxon>
        <taxon>Gnathifera</taxon>
        <taxon>Rotifera</taxon>
        <taxon>Eurotatoria</taxon>
        <taxon>Bdelloidea</taxon>
        <taxon>Philodinida</taxon>
        <taxon>Philodinidae</taxon>
        <taxon>Didymodactylos</taxon>
    </lineage>
</organism>
<feature type="region of interest" description="Disordered" evidence="6">
    <location>
        <begin position="82"/>
        <end position="141"/>
    </location>
</feature>
<dbReference type="EMBL" id="CAJOBC010000043">
    <property type="protein sequence ID" value="CAF3524882.1"/>
    <property type="molecule type" value="Genomic_DNA"/>
</dbReference>
<dbReference type="InterPro" id="IPR009071">
    <property type="entry name" value="HMG_box_dom"/>
</dbReference>
<evidence type="ECO:0000256" key="2">
    <source>
        <dbReference type="ARBA" id="ARBA00023125"/>
    </source>
</evidence>
<evidence type="ECO:0000256" key="4">
    <source>
        <dbReference type="ARBA" id="ARBA00023242"/>
    </source>
</evidence>
<evidence type="ECO:0000256" key="1">
    <source>
        <dbReference type="ARBA" id="ARBA00023015"/>
    </source>
</evidence>
<feature type="compositionally biased region" description="Low complexity" evidence="6">
    <location>
        <begin position="88"/>
        <end position="102"/>
    </location>
</feature>
<dbReference type="InterPro" id="IPR036910">
    <property type="entry name" value="HMG_box_dom_sf"/>
</dbReference>
<gene>
    <name evidence="8" type="ORF">GPM918_LOCUS548</name>
    <name evidence="9" type="ORF">SRO942_LOCUS549</name>
</gene>
<dbReference type="AlphaFoldDB" id="A0A813P6J8"/>
<feature type="compositionally biased region" description="Polar residues" evidence="6">
    <location>
        <begin position="103"/>
        <end position="136"/>
    </location>
</feature>
<keyword evidence="1" id="KW-0805">Transcription regulation</keyword>
<keyword evidence="2 5" id="KW-0238">DNA-binding</keyword>